<keyword evidence="2" id="KW-0017">Alkaloid metabolism</keyword>
<evidence type="ECO:0000313" key="5">
    <source>
        <dbReference type="RefSeq" id="XP_022148579.1"/>
    </source>
</evidence>
<dbReference type="Gene3D" id="3.30.530.20">
    <property type="match status" value="1"/>
</dbReference>
<comment type="similarity">
    <text evidence="1">Belongs to the BetVI family.</text>
</comment>
<dbReference type="InterPro" id="IPR050279">
    <property type="entry name" value="Plant_def-hormone_signal"/>
</dbReference>
<evidence type="ECO:0000256" key="1">
    <source>
        <dbReference type="ARBA" id="ARBA00009744"/>
    </source>
</evidence>
<sequence>MVSEISDETEIQAPAARVWEEIYGGLRLGKFLPLHLPNLIEKVEVLEGDGGEGTLLHITFAPGLGGPASYKEKFVKIDNEKRIKIAEMVEGGYLDFGFTVYRFRIEIIEKDEHSCIVKSTVEYELKEEAAQNISLATVQPLVAIAQAANNYFLNTQQPKDA</sequence>
<dbReference type="Pfam" id="PF00407">
    <property type="entry name" value="Bet_v_1"/>
    <property type="match status" value="1"/>
</dbReference>
<dbReference type="GO" id="GO:0009738">
    <property type="term" value="P:abscisic acid-activated signaling pathway"/>
    <property type="evidence" value="ECO:0007669"/>
    <property type="project" value="TreeGrafter"/>
</dbReference>
<dbReference type="GO" id="GO:0009820">
    <property type="term" value="P:alkaloid metabolic process"/>
    <property type="evidence" value="ECO:0007669"/>
    <property type="project" value="UniProtKB-KW"/>
</dbReference>
<dbReference type="GO" id="GO:0005737">
    <property type="term" value="C:cytoplasm"/>
    <property type="evidence" value="ECO:0007669"/>
    <property type="project" value="TreeGrafter"/>
</dbReference>
<dbReference type="SUPFAM" id="SSF55961">
    <property type="entry name" value="Bet v1-like"/>
    <property type="match status" value="1"/>
</dbReference>
<dbReference type="RefSeq" id="XP_022148579.1">
    <property type="nucleotide sequence ID" value="XM_022292887.1"/>
</dbReference>
<dbReference type="CDD" id="cd07816">
    <property type="entry name" value="Bet_v1-like"/>
    <property type="match status" value="1"/>
</dbReference>
<name>A0A6J1D4E8_MOMCH</name>
<dbReference type="GO" id="GO:0010427">
    <property type="term" value="F:abscisic acid binding"/>
    <property type="evidence" value="ECO:0007669"/>
    <property type="project" value="TreeGrafter"/>
</dbReference>
<evidence type="ECO:0000256" key="2">
    <source>
        <dbReference type="ARBA" id="ARBA00022589"/>
    </source>
</evidence>
<reference evidence="5" key="1">
    <citation type="submission" date="2025-08" db="UniProtKB">
        <authorList>
            <consortium name="RefSeq"/>
        </authorList>
    </citation>
    <scope>IDENTIFICATION</scope>
    <source>
        <strain evidence="5">OHB3-1</strain>
    </source>
</reference>
<protein>
    <submittedName>
        <fullName evidence="5">S-norcoclaurine synthase 1-like isoform X1</fullName>
    </submittedName>
</protein>
<organism evidence="4 5">
    <name type="scientific">Momordica charantia</name>
    <name type="common">Bitter gourd</name>
    <name type="synonym">Balsam pear</name>
    <dbReference type="NCBI Taxonomy" id="3673"/>
    <lineage>
        <taxon>Eukaryota</taxon>
        <taxon>Viridiplantae</taxon>
        <taxon>Streptophyta</taxon>
        <taxon>Embryophyta</taxon>
        <taxon>Tracheophyta</taxon>
        <taxon>Spermatophyta</taxon>
        <taxon>Magnoliopsida</taxon>
        <taxon>eudicotyledons</taxon>
        <taxon>Gunneridae</taxon>
        <taxon>Pentapetalae</taxon>
        <taxon>rosids</taxon>
        <taxon>fabids</taxon>
        <taxon>Cucurbitales</taxon>
        <taxon>Cucurbitaceae</taxon>
        <taxon>Momordiceae</taxon>
        <taxon>Momordica</taxon>
    </lineage>
</organism>
<dbReference type="KEGG" id="mcha:111017211"/>
<dbReference type="PANTHER" id="PTHR31213">
    <property type="entry name" value="OS08G0374000 PROTEIN-RELATED"/>
    <property type="match status" value="1"/>
</dbReference>
<evidence type="ECO:0000259" key="3">
    <source>
        <dbReference type="Pfam" id="PF00407"/>
    </source>
</evidence>
<dbReference type="GO" id="GO:0038023">
    <property type="term" value="F:signaling receptor activity"/>
    <property type="evidence" value="ECO:0007669"/>
    <property type="project" value="TreeGrafter"/>
</dbReference>
<dbReference type="AlphaFoldDB" id="A0A6J1D4E8"/>
<dbReference type="GO" id="GO:0004864">
    <property type="term" value="F:protein phosphatase inhibitor activity"/>
    <property type="evidence" value="ECO:0007669"/>
    <property type="project" value="TreeGrafter"/>
</dbReference>
<accession>A0A6J1D4E8</accession>
<dbReference type="GO" id="GO:0005634">
    <property type="term" value="C:nucleus"/>
    <property type="evidence" value="ECO:0007669"/>
    <property type="project" value="TreeGrafter"/>
</dbReference>
<keyword evidence="4" id="KW-1185">Reference proteome</keyword>
<dbReference type="GeneID" id="111017211"/>
<dbReference type="OrthoDB" id="1879545at2759"/>
<dbReference type="GO" id="GO:0006952">
    <property type="term" value="P:defense response"/>
    <property type="evidence" value="ECO:0007669"/>
    <property type="project" value="InterPro"/>
</dbReference>
<dbReference type="InterPro" id="IPR000916">
    <property type="entry name" value="Bet_v_I/MLP"/>
</dbReference>
<proteinExistence type="inferred from homology"/>
<feature type="domain" description="Bet v I/Major latex protein" evidence="3">
    <location>
        <begin position="2"/>
        <end position="151"/>
    </location>
</feature>
<dbReference type="PANTHER" id="PTHR31213:SF19">
    <property type="entry name" value="BET V I_MAJOR LATEX PROTEIN DOMAIN-CONTAINING PROTEIN"/>
    <property type="match status" value="1"/>
</dbReference>
<dbReference type="Proteomes" id="UP000504603">
    <property type="component" value="Unplaced"/>
</dbReference>
<evidence type="ECO:0000313" key="4">
    <source>
        <dbReference type="Proteomes" id="UP000504603"/>
    </source>
</evidence>
<dbReference type="InterPro" id="IPR023393">
    <property type="entry name" value="START-like_dom_sf"/>
</dbReference>
<gene>
    <name evidence="5" type="primary">LOC111017211</name>
</gene>